<dbReference type="FunFam" id="3.40.50.300:FF:000134">
    <property type="entry name" value="Iron-enterobactin ABC transporter ATP-binding protein"/>
    <property type="match status" value="1"/>
</dbReference>
<dbReference type="CDD" id="cd03214">
    <property type="entry name" value="ABC_Iron-Siderophores_B12_Hemin"/>
    <property type="match status" value="1"/>
</dbReference>
<dbReference type="Proteomes" id="UP000662904">
    <property type="component" value="Chromosome"/>
</dbReference>
<evidence type="ECO:0000256" key="1">
    <source>
        <dbReference type="ARBA" id="ARBA00022448"/>
    </source>
</evidence>
<dbReference type="AlphaFoldDB" id="A0A8A0RRI1"/>
<dbReference type="PROSITE" id="PS00211">
    <property type="entry name" value="ABC_TRANSPORTER_1"/>
    <property type="match status" value="1"/>
</dbReference>
<evidence type="ECO:0000256" key="3">
    <source>
        <dbReference type="ARBA" id="ARBA00022840"/>
    </source>
</evidence>
<keyword evidence="4" id="KW-1278">Translocase</keyword>
<dbReference type="GO" id="GO:0016887">
    <property type="term" value="F:ATP hydrolysis activity"/>
    <property type="evidence" value="ECO:0007669"/>
    <property type="project" value="InterPro"/>
</dbReference>
<keyword evidence="2" id="KW-0547">Nucleotide-binding</keyword>
<protein>
    <submittedName>
        <fullName evidence="6">Ferric enterobactin transport ATP-binding protein FepC</fullName>
    </submittedName>
</protein>
<dbReference type="PANTHER" id="PTHR42794">
    <property type="entry name" value="HEMIN IMPORT ATP-BINDING PROTEIN HMUV"/>
    <property type="match status" value="1"/>
</dbReference>
<dbReference type="Gene3D" id="3.40.50.300">
    <property type="entry name" value="P-loop containing nucleotide triphosphate hydrolases"/>
    <property type="match status" value="1"/>
</dbReference>
<name>A0A8A0RRI1_9FIRM</name>
<keyword evidence="1" id="KW-0813">Transport</keyword>
<dbReference type="InterPro" id="IPR003439">
    <property type="entry name" value="ABC_transporter-like_ATP-bd"/>
</dbReference>
<dbReference type="EMBL" id="CP059066">
    <property type="protein sequence ID" value="QSQ10118.1"/>
    <property type="molecule type" value="Genomic_DNA"/>
</dbReference>
<evidence type="ECO:0000259" key="5">
    <source>
        <dbReference type="PROSITE" id="PS50893"/>
    </source>
</evidence>
<dbReference type="PROSITE" id="PS50893">
    <property type="entry name" value="ABC_TRANSPORTER_2"/>
    <property type="match status" value="1"/>
</dbReference>
<dbReference type="KEGG" id="kme:H0A61_02510"/>
<evidence type="ECO:0000256" key="2">
    <source>
        <dbReference type="ARBA" id="ARBA00022741"/>
    </source>
</evidence>
<proteinExistence type="predicted"/>
<dbReference type="PANTHER" id="PTHR42794:SF1">
    <property type="entry name" value="HEMIN IMPORT ATP-BINDING PROTEIN HMUV"/>
    <property type="match status" value="1"/>
</dbReference>
<dbReference type="SMART" id="SM00382">
    <property type="entry name" value="AAA"/>
    <property type="match status" value="1"/>
</dbReference>
<evidence type="ECO:0000256" key="4">
    <source>
        <dbReference type="ARBA" id="ARBA00022967"/>
    </source>
</evidence>
<organism evidence="6 7">
    <name type="scientific">Koleobacter methoxysyntrophicus</name>
    <dbReference type="NCBI Taxonomy" id="2751313"/>
    <lineage>
        <taxon>Bacteria</taxon>
        <taxon>Bacillati</taxon>
        <taxon>Bacillota</taxon>
        <taxon>Clostridia</taxon>
        <taxon>Koleobacterales</taxon>
        <taxon>Koleobacteraceae</taxon>
        <taxon>Koleobacter</taxon>
    </lineage>
</organism>
<accession>A0A8A0RRI1</accession>
<dbReference type="Pfam" id="PF00005">
    <property type="entry name" value="ABC_tran"/>
    <property type="match status" value="1"/>
</dbReference>
<dbReference type="RefSeq" id="WP_206707437.1">
    <property type="nucleotide sequence ID" value="NZ_CP059066.1"/>
</dbReference>
<dbReference type="SUPFAM" id="SSF52540">
    <property type="entry name" value="P-loop containing nucleoside triphosphate hydrolases"/>
    <property type="match status" value="1"/>
</dbReference>
<feature type="domain" description="ABC transporter" evidence="5">
    <location>
        <begin position="5"/>
        <end position="241"/>
    </location>
</feature>
<keyword evidence="3 6" id="KW-0067">ATP-binding</keyword>
<sequence>MAAILNIDNIVFRYGSHDILKEISLNISKGDFVGILGPNGSGKTTLLKTITRVCRPVKGIILIDNKDIYGYSIKEFAQKIAFVPQDTSINFDFTVEDIILMGRNPYLKPLKRENIEDYRVVMRSMELTDTLKFKDKKITQLSGGEMQRVLIARALAQEPEILILDEPTSHLDINYKFEILELLKIMNMKGNITVIIALHDINLASLYCKKIILLKDGRIFAAGIPEEVVSSKNLEIVFKVKANIYKHPVTGKPYATFLYENEIEDLKKISNNRRLKIHVIGGGGQASLLLRDLHKKGYTLTAGVLNIGDSDWKTAKQLKIQVIEESPFAPISYKSYQENIELMKSADLVVLGNIPFGYGNIANLEGLLMVMDCGKKAYIIKGDPVTARDYTGGRGQQIYEGILKKGAILVNDYTELDCYIKEEFFK</sequence>
<dbReference type="InterPro" id="IPR027417">
    <property type="entry name" value="P-loop_NTPase"/>
</dbReference>
<evidence type="ECO:0000313" key="6">
    <source>
        <dbReference type="EMBL" id="QSQ10118.1"/>
    </source>
</evidence>
<reference evidence="6" key="1">
    <citation type="submission" date="2020-07" db="EMBL/GenBank/DDBJ databases">
        <title>Koleobacter methoxysyntrophicus gen. nov., sp. nov., a novel anaerobic bacterium isolated from deep subsurface oil field and proposal of Koleobacterales ord. nov. in the phylum Firmicutes.</title>
        <authorList>
            <person name="Sakamoto S."/>
            <person name="Tamaki H."/>
        </authorList>
    </citation>
    <scope>NUCLEOTIDE SEQUENCE</scope>
    <source>
        <strain evidence="6">NRmbB1</strain>
    </source>
</reference>
<dbReference type="GO" id="GO:0005524">
    <property type="term" value="F:ATP binding"/>
    <property type="evidence" value="ECO:0007669"/>
    <property type="project" value="UniProtKB-KW"/>
</dbReference>
<keyword evidence="7" id="KW-1185">Reference proteome</keyword>
<dbReference type="InterPro" id="IPR017871">
    <property type="entry name" value="ABC_transporter-like_CS"/>
</dbReference>
<dbReference type="InterPro" id="IPR003593">
    <property type="entry name" value="AAA+_ATPase"/>
</dbReference>
<gene>
    <name evidence="6" type="primary">fepC</name>
    <name evidence="6" type="ORF">H0A61_02510</name>
</gene>
<evidence type="ECO:0000313" key="7">
    <source>
        <dbReference type="Proteomes" id="UP000662904"/>
    </source>
</evidence>